<dbReference type="EMBL" id="LJFO01000003">
    <property type="protein sequence ID" value="KPG14238.1"/>
    <property type="molecule type" value="Genomic_DNA"/>
</dbReference>
<gene>
    <name evidence="1" type="ORF">AN908_06520</name>
    <name evidence="2" type="ORF">AN908_07040</name>
</gene>
<organism evidence="2 3">
    <name type="scientific">Mycobacteroides immunogenum</name>
    <dbReference type="NCBI Taxonomy" id="83262"/>
    <lineage>
        <taxon>Bacteria</taxon>
        <taxon>Bacillati</taxon>
        <taxon>Actinomycetota</taxon>
        <taxon>Actinomycetes</taxon>
        <taxon>Mycobacteriales</taxon>
        <taxon>Mycobacteriaceae</taxon>
        <taxon>Mycobacteroides</taxon>
    </lineage>
</organism>
<comment type="caution">
    <text evidence="2">The sequence shown here is derived from an EMBL/GenBank/DDBJ whole genome shotgun (WGS) entry which is preliminary data.</text>
</comment>
<accession>A0A7V8LR06</accession>
<dbReference type="RefSeq" id="WP_054173003.1">
    <property type="nucleotide sequence ID" value="NZ_LJFO01000003.1"/>
</dbReference>
<dbReference type="AlphaFoldDB" id="A0A7V8LR06"/>
<name>A0A7V8LR06_9MYCO</name>
<sequence length="140" mass="16356">MKTEVWRRDDGWERRIIYNSDGTIEYPDGLPLTVNPIGDHHHAISVLEAFGYGLVADSCRSNTRLFRAAFMMHPYWVGSPIQPGEWINDTNEELWWMHNLDADTDMGDTTLDDLEKYLKLEEILPGSKEWEMVAKHYGWQ</sequence>
<protein>
    <submittedName>
        <fullName evidence="2">Uncharacterized protein</fullName>
    </submittedName>
</protein>
<dbReference type="EMBL" id="LJFO01000003">
    <property type="protein sequence ID" value="KPG14315.1"/>
    <property type="molecule type" value="Genomic_DNA"/>
</dbReference>
<evidence type="ECO:0000313" key="2">
    <source>
        <dbReference type="EMBL" id="KPG14315.1"/>
    </source>
</evidence>
<proteinExistence type="predicted"/>
<reference evidence="2 3" key="1">
    <citation type="submission" date="2015-09" db="EMBL/GenBank/DDBJ databases">
        <title>Genome Sequences of Mycobacterium immunogenum Isolates, Recuperated from a Chloraminated Drinking Water Distribution System Simulator Subjected to Episodes of Nitrification.</title>
        <authorList>
            <person name="Gomez-Alvarez V."/>
            <person name="Revetta R.P."/>
        </authorList>
    </citation>
    <scope>NUCLEOTIDE SEQUENCE [LARGE SCALE GENOMIC DNA]</scope>
    <source>
        <strain evidence="2 3">H008</strain>
    </source>
</reference>
<dbReference type="Proteomes" id="UP000037843">
    <property type="component" value="Unassembled WGS sequence"/>
</dbReference>
<evidence type="ECO:0000313" key="1">
    <source>
        <dbReference type="EMBL" id="KPG14238.1"/>
    </source>
</evidence>
<evidence type="ECO:0000313" key="3">
    <source>
        <dbReference type="Proteomes" id="UP000037843"/>
    </source>
</evidence>